<sequence length="321" mass="35027">MRAYIGSFFIAICLMLCMSGRAYSALEESIVQLQTANGVLEGTLLVPEASRGMPVVLLVAGSGPTDRNGNQPGLHHNALLQLSGALAQYGIASLRYDKRGVGQSMGAAPREEDLRFEQYAADVRDWVKWLARDKRFGKITVIGHSEGSLLGMLAARQAKVANFISIAGPGRPADQLLQMQLASQPAEIQAMALPVLERLKQGKTVSPVNPALQALFRPSVQPYLISWFKYDPAKEIAKLKMPILIVQGTADIQVGEEDARLLGFANQDAAVVLIDGMNHILKQSVPDRAQNWNTYTQPELPVMPELTAVLARFIRQDGKLD</sequence>
<organism evidence="2 3">
    <name type="scientific">Methylobacillus flagellatus (strain ATCC 51484 / DSM 6875 / VKM B-1610 / KT)</name>
    <dbReference type="NCBI Taxonomy" id="265072"/>
    <lineage>
        <taxon>Bacteria</taxon>
        <taxon>Pseudomonadati</taxon>
        <taxon>Pseudomonadota</taxon>
        <taxon>Betaproteobacteria</taxon>
        <taxon>Nitrosomonadales</taxon>
        <taxon>Methylophilaceae</taxon>
        <taxon>Methylobacillus</taxon>
    </lineage>
</organism>
<dbReference type="STRING" id="265072.Mfla_0162"/>
<dbReference type="AlphaFoldDB" id="Q1H504"/>
<feature type="domain" description="Serine aminopeptidase S33" evidence="1">
    <location>
        <begin position="75"/>
        <end position="205"/>
    </location>
</feature>
<dbReference type="Gene3D" id="3.40.50.1820">
    <property type="entry name" value="alpha/beta hydrolase"/>
    <property type="match status" value="1"/>
</dbReference>
<dbReference type="eggNOG" id="COG1073">
    <property type="taxonomic scope" value="Bacteria"/>
</dbReference>
<proteinExistence type="predicted"/>
<reference evidence="2 3" key="1">
    <citation type="submission" date="2006-03" db="EMBL/GenBank/DDBJ databases">
        <title>Complete sequence of Methylobacillus flagellatus KT.</title>
        <authorList>
            <consortium name="US DOE Joint Genome Institute"/>
            <person name="Copeland A."/>
            <person name="Lucas S."/>
            <person name="Lapidus A."/>
            <person name="Barry K."/>
            <person name="Detter J.C."/>
            <person name="Glavina del Rio T."/>
            <person name="Hammon N."/>
            <person name="Israni S."/>
            <person name="Dalin E."/>
            <person name="Tice H."/>
            <person name="Pitluck S."/>
            <person name="Brettin T."/>
            <person name="Bruce D."/>
            <person name="Han C."/>
            <person name="Tapia R."/>
            <person name="Saunders E."/>
            <person name="Gilna P."/>
            <person name="Schmutz J."/>
            <person name="Larimer F."/>
            <person name="Land M."/>
            <person name="Kyrpides N."/>
            <person name="Anderson I."/>
            <person name="Richardson P."/>
        </authorList>
    </citation>
    <scope>NUCLEOTIDE SEQUENCE [LARGE SCALE GENOMIC DNA]</scope>
    <source>
        <strain evidence="3">KT / ATCC 51484 / DSM 6875</strain>
    </source>
</reference>
<dbReference type="EMBL" id="CP000284">
    <property type="protein sequence ID" value="ABE48433.1"/>
    <property type="molecule type" value="Genomic_DNA"/>
</dbReference>
<dbReference type="OrthoDB" id="9809549at2"/>
<dbReference type="GO" id="GO:0052689">
    <property type="term" value="F:carboxylic ester hydrolase activity"/>
    <property type="evidence" value="ECO:0007669"/>
    <property type="project" value="TreeGrafter"/>
</dbReference>
<dbReference type="InterPro" id="IPR053145">
    <property type="entry name" value="AB_hydrolase_Est10"/>
</dbReference>
<dbReference type="InterPro" id="IPR029058">
    <property type="entry name" value="AB_hydrolase_fold"/>
</dbReference>
<evidence type="ECO:0000313" key="3">
    <source>
        <dbReference type="Proteomes" id="UP000002440"/>
    </source>
</evidence>
<dbReference type="RefSeq" id="WP_011478530.1">
    <property type="nucleotide sequence ID" value="NC_007947.1"/>
</dbReference>
<protein>
    <submittedName>
        <fullName evidence="2">Alpha/beta hydrolase fold protein</fullName>
    </submittedName>
</protein>
<accession>Q1H504</accession>
<dbReference type="KEGG" id="mfa:Mfla_0162"/>
<dbReference type="PANTHER" id="PTHR43265">
    <property type="entry name" value="ESTERASE ESTD"/>
    <property type="match status" value="1"/>
</dbReference>
<dbReference type="SUPFAM" id="SSF53474">
    <property type="entry name" value="alpha/beta-Hydrolases"/>
    <property type="match status" value="1"/>
</dbReference>
<keyword evidence="3" id="KW-1185">Reference proteome</keyword>
<dbReference type="PANTHER" id="PTHR43265:SF1">
    <property type="entry name" value="ESTERASE ESTD"/>
    <property type="match status" value="1"/>
</dbReference>
<keyword evidence="2" id="KW-0378">Hydrolase</keyword>
<evidence type="ECO:0000313" key="2">
    <source>
        <dbReference type="EMBL" id="ABE48433.1"/>
    </source>
</evidence>
<dbReference type="Proteomes" id="UP000002440">
    <property type="component" value="Chromosome"/>
</dbReference>
<dbReference type="Pfam" id="PF12146">
    <property type="entry name" value="Hydrolase_4"/>
    <property type="match status" value="1"/>
</dbReference>
<name>Q1H504_METFK</name>
<dbReference type="HOGENOM" id="CLU_033707_1_0_4"/>
<evidence type="ECO:0000259" key="1">
    <source>
        <dbReference type="Pfam" id="PF12146"/>
    </source>
</evidence>
<dbReference type="InterPro" id="IPR022742">
    <property type="entry name" value="Hydrolase_4"/>
</dbReference>
<gene>
    <name evidence="2" type="ordered locus">Mfla_0162</name>
</gene>